<dbReference type="EMBL" id="UINC01012566">
    <property type="protein sequence ID" value="SVA54809.1"/>
    <property type="molecule type" value="Genomic_DNA"/>
</dbReference>
<name>A0A381WQL6_9ZZZZ</name>
<evidence type="ECO:0000256" key="1">
    <source>
        <dbReference type="SAM" id="Coils"/>
    </source>
</evidence>
<dbReference type="PANTHER" id="PTHR11895:SF7">
    <property type="entry name" value="GLUTAMYL-TRNA(GLN) AMIDOTRANSFERASE SUBUNIT A, MITOCHONDRIAL"/>
    <property type="match status" value="1"/>
</dbReference>
<organism evidence="4">
    <name type="scientific">marine metagenome</name>
    <dbReference type="NCBI Taxonomy" id="408172"/>
    <lineage>
        <taxon>unclassified sequences</taxon>
        <taxon>metagenomes</taxon>
        <taxon>ecological metagenomes</taxon>
    </lineage>
</organism>
<feature type="region of interest" description="Disordered" evidence="2">
    <location>
        <begin position="134"/>
        <end position="167"/>
    </location>
</feature>
<keyword evidence="1" id="KW-0175">Coiled coil</keyword>
<dbReference type="PANTHER" id="PTHR11895">
    <property type="entry name" value="TRANSAMIDASE"/>
    <property type="match status" value="1"/>
</dbReference>
<dbReference type="SUPFAM" id="SSF75304">
    <property type="entry name" value="Amidase signature (AS) enzymes"/>
    <property type="match status" value="1"/>
</dbReference>
<feature type="compositionally biased region" description="Polar residues" evidence="2">
    <location>
        <begin position="134"/>
        <end position="149"/>
    </location>
</feature>
<dbReference type="PROSITE" id="PS00571">
    <property type="entry name" value="AMIDASES"/>
    <property type="match status" value="1"/>
</dbReference>
<dbReference type="InterPro" id="IPR000120">
    <property type="entry name" value="Amidase"/>
</dbReference>
<dbReference type="Pfam" id="PF01425">
    <property type="entry name" value="Amidase"/>
    <property type="match status" value="1"/>
</dbReference>
<feature type="compositionally biased region" description="Gly residues" evidence="2">
    <location>
        <begin position="156"/>
        <end position="165"/>
    </location>
</feature>
<dbReference type="InterPro" id="IPR036928">
    <property type="entry name" value="AS_sf"/>
</dbReference>
<evidence type="ECO:0000313" key="4">
    <source>
        <dbReference type="EMBL" id="SVA54809.1"/>
    </source>
</evidence>
<evidence type="ECO:0000256" key="2">
    <source>
        <dbReference type="SAM" id="MobiDB-lite"/>
    </source>
</evidence>
<dbReference type="AlphaFoldDB" id="A0A381WQL6"/>
<proteinExistence type="predicted"/>
<protein>
    <recommendedName>
        <fullName evidence="3">Amidase domain-containing protein</fullName>
    </recommendedName>
</protein>
<dbReference type="Gene3D" id="3.90.1300.10">
    <property type="entry name" value="Amidase signature (AS) domain"/>
    <property type="match status" value="1"/>
</dbReference>
<dbReference type="InterPro" id="IPR023631">
    <property type="entry name" value="Amidase_dom"/>
</dbReference>
<reference evidence="4" key="1">
    <citation type="submission" date="2018-05" db="EMBL/GenBank/DDBJ databases">
        <authorList>
            <person name="Lanie J.A."/>
            <person name="Ng W.-L."/>
            <person name="Kazmierczak K.M."/>
            <person name="Andrzejewski T.M."/>
            <person name="Davidsen T.M."/>
            <person name="Wayne K.J."/>
            <person name="Tettelin H."/>
            <person name="Glass J.I."/>
            <person name="Rusch D."/>
            <person name="Podicherti R."/>
            <person name="Tsui H.-C.T."/>
            <person name="Winkler M.E."/>
        </authorList>
    </citation>
    <scope>NUCLEOTIDE SEQUENCE</scope>
</reference>
<feature type="domain" description="Amidase" evidence="3">
    <location>
        <begin position="29"/>
        <end position="453"/>
    </location>
</feature>
<dbReference type="GO" id="GO:0003824">
    <property type="term" value="F:catalytic activity"/>
    <property type="evidence" value="ECO:0007669"/>
    <property type="project" value="InterPro"/>
</dbReference>
<evidence type="ECO:0000259" key="3">
    <source>
        <dbReference type="Pfam" id="PF01425"/>
    </source>
</evidence>
<feature type="coiled-coil region" evidence="1">
    <location>
        <begin position="53"/>
        <end position="80"/>
    </location>
</feature>
<accession>A0A381WQL6</accession>
<sequence>MASADPELCYLPATEVLKNFKARTLSPVEYLEELIKRAEETEPVINAFAFTWFDEAMDQARNAEAKYARANGNIRSLEGLPVAIKDEMDIKGQPMTNGSLYLKDNISTETHYAIQRLLDAGVIVHARTTTPEFSCSGTADSKIHGTTHTPWKPGYTSGGSSGGSGASLAVGSSPLATGSDIGGSIRIPAACCGVVGFKPPYGRNPDNTAFAFDMYAVMGPMSRTVSDAAMMQNILCGPHPLDNASIRPKYFLPKSYDEIKGLKIAWSIDLNFFEVDEHVRTNTMKTLDVLKGLGAELVEVDFGWSAKADRAAQNYLDHLFNGYIKSFVDTNPDLATPWATYCANAAGKTSAVDFMAAYEMQATMSHHVGAIMEDCYAFICPTLNFHEIPADQHPDDPVVINGKTVDPMYGWCMCHPFNMLGRLPVLSVPSGIGGNSLPTSIQIVARHLDDERVFRIATALEAAQPWLDCPDRRPLHRAHGGRIK</sequence>
<gene>
    <name evidence="4" type="ORF">METZ01_LOCUS107663</name>
</gene>
<dbReference type="InterPro" id="IPR020556">
    <property type="entry name" value="Amidase_CS"/>
</dbReference>